<gene>
    <name evidence="2" type="primary">ga09859</name>
    <name evidence="2" type="ORF">PR202_ga09859</name>
</gene>
<organism evidence="2 3">
    <name type="scientific">Eleusine coracana subsp. coracana</name>
    <dbReference type="NCBI Taxonomy" id="191504"/>
    <lineage>
        <taxon>Eukaryota</taxon>
        <taxon>Viridiplantae</taxon>
        <taxon>Streptophyta</taxon>
        <taxon>Embryophyta</taxon>
        <taxon>Tracheophyta</taxon>
        <taxon>Spermatophyta</taxon>
        <taxon>Magnoliopsida</taxon>
        <taxon>Liliopsida</taxon>
        <taxon>Poales</taxon>
        <taxon>Poaceae</taxon>
        <taxon>PACMAD clade</taxon>
        <taxon>Chloridoideae</taxon>
        <taxon>Cynodonteae</taxon>
        <taxon>Eleusininae</taxon>
        <taxon>Eleusine</taxon>
    </lineage>
</organism>
<accession>A0AAV5C3Y6</accession>
<feature type="compositionally biased region" description="Basic residues" evidence="1">
    <location>
        <begin position="39"/>
        <end position="55"/>
    </location>
</feature>
<dbReference type="AlphaFoldDB" id="A0AAV5C3Y6"/>
<evidence type="ECO:0008006" key="4">
    <source>
        <dbReference type="Google" id="ProtNLM"/>
    </source>
</evidence>
<name>A0AAV5C3Y6_ELECO</name>
<evidence type="ECO:0000256" key="1">
    <source>
        <dbReference type="SAM" id="MobiDB-lite"/>
    </source>
</evidence>
<comment type="caution">
    <text evidence="2">The sequence shown here is derived from an EMBL/GenBank/DDBJ whole genome shotgun (WGS) entry which is preliminary data.</text>
</comment>
<dbReference type="Proteomes" id="UP001054889">
    <property type="component" value="Unassembled WGS sequence"/>
</dbReference>
<dbReference type="EMBL" id="BQKI01000004">
    <property type="protein sequence ID" value="GJM93313.1"/>
    <property type="molecule type" value="Genomic_DNA"/>
</dbReference>
<feature type="compositionally biased region" description="Basic and acidic residues" evidence="1">
    <location>
        <begin position="16"/>
        <end position="27"/>
    </location>
</feature>
<feature type="compositionally biased region" description="Low complexity" evidence="1">
    <location>
        <begin position="57"/>
        <end position="73"/>
    </location>
</feature>
<proteinExistence type="predicted"/>
<evidence type="ECO:0000313" key="3">
    <source>
        <dbReference type="Proteomes" id="UP001054889"/>
    </source>
</evidence>
<sequence>MFTVNGYGHVDPSESSSKERTDFESYPKGRYSRTSTSGWRRKHSSTLNRGGKKQKTAADASPSAAALALVAGNVDGGQSSGTAQERPPGKKREKQMLQQRASMEAIEYFVAKKKEADAEKDLKKEERCKKAFAL</sequence>
<reference evidence="2" key="1">
    <citation type="journal article" date="2018" name="DNA Res.">
        <title>Multiple hybrid de novo genome assembly of finger millet, an orphan allotetraploid crop.</title>
        <authorList>
            <person name="Hatakeyama M."/>
            <person name="Aluri S."/>
            <person name="Balachadran M.T."/>
            <person name="Sivarajan S.R."/>
            <person name="Patrignani A."/>
            <person name="Gruter S."/>
            <person name="Poveda L."/>
            <person name="Shimizu-Inatsugi R."/>
            <person name="Baeten J."/>
            <person name="Francoijs K.J."/>
            <person name="Nataraja K.N."/>
            <person name="Reddy Y.A.N."/>
            <person name="Phadnis S."/>
            <person name="Ravikumar R.L."/>
            <person name="Schlapbach R."/>
            <person name="Sreeman S.M."/>
            <person name="Shimizu K.K."/>
        </authorList>
    </citation>
    <scope>NUCLEOTIDE SEQUENCE</scope>
</reference>
<evidence type="ECO:0000313" key="2">
    <source>
        <dbReference type="EMBL" id="GJM93313.1"/>
    </source>
</evidence>
<reference evidence="2" key="2">
    <citation type="submission" date="2021-12" db="EMBL/GenBank/DDBJ databases">
        <title>Resequencing data analysis of finger millet.</title>
        <authorList>
            <person name="Hatakeyama M."/>
            <person name="Aluri S."/>
            <person name="Balachadran M.T."/>
            <person name="Sivarajan S.R."/>
            <person name="Poveda L."/>
            <person name="Shimizu-Inatsugi R."/>
            <person name="Schlapbach R."/>
            <person name="Sreeman S.M."/>
            <person name="Shimizu K.K."/>
        </authorList>
    </citation>
    <scope>NUCLEOTIDE SEQUENCE</scope>
</reference>
<keyword evidence="3" id="KW-1185">Reference proteome</keyword>
<feature type="region of interest" description="Disordered" evidence="1">
    <location>
        <begin position="1"/>
        <end position="100"/>
    </location>
</feature>
<protein>
    <recommendedName>
        <fullName evidence="4">No apical meristem-associated C-terminal domain-containing protein</fullName>
    </recommendedName>
</protein>